<evidence type="ECO:0000313" key="1">
    <source>
        <dbReference type="EMBL" id="CAF2153106.1"/>
    </source>
</evidence>
<reference evidence="1" key="1">
    <citation type="submission" date="2021-01" db="EMBL/GenBank/DDBJ databases">
        <authorList>
            <consortium name="Genoscope - CEA"/>
            <person name="William W."/>
        </authorList>
    </citation>
    <scope>NUCLEOTIDE SEQUENCE</scope>
</reference>
<dbReference type="AlphaFoldDB" id="A0A816Y0R8"/>
<sequence length="90" mass="10156">MSAVKKKDLKVIEDGFDPATLKFVQALQRFETLEKCGLLKDEVSSMLKKFLQCIGSLTLMSKVLLGTELPPIRSVLLDTDELFLKRDVKI</sequence>
<gene>
    <name evidence="1" type="ORF">DARMORV10_A01P30860.1</name>
</gene>
<dbReference type="EMBL" id="HG994355">
    <property type="protein sequence ID" value="CAF2153106.1"/>
    <property type="molecule type" value="Genomic_DNA"/>
</dbReference>
<organism evidence="1">
    <name type="scientific">Brassica napus</name>
    <name type="common">Rape</name>
    <dbReference type="NCBI Taxonomy" id="3708"/>
    <lineage>
        <taxon>Eukaryota</taxon>
        <taxon>Viridiplantae</taxon>
        <taxon>Streptophyta</taxon>
        <taxon>Embryophyta</taxon>
        <taxon>Tracheophyta</taxon>
        <taxon>Spermatophyta</taxon>
        <taxon>Magnoliopsida</taxon>
        <taxon>eudicotyledons</taxon>
        <taxon>Gunneridae</taxon>
        <taxon>Pentapetalae</taxon>
        <taxon>rosids</taxon>
        <taxon>malvids</taxon>
        <taxon>Brassicales</taxon>
        <taxon>Brassicaceae</taxon>
        <taxon>Brassiceae</taxon>
        <taxon>Brassica</taxon>
    </lineage>
</organism>
<protein>
    <submittedName>
        <fullName evidence="1">(rape) hypothetical protein</fullName>
    </submittedName>
</protein>
<accession>A0A816Y0R8</accession>
<name>A0A816Y0R8_BRANA</name>
<dbReference type="Proteomes" id="UP001295469">
    <property type="component" value="Chromosome A01"/>
</dbReference>
<proteinExistence type="predicted"/>